<dbReference type="InterPro" id="IPR009311">
    <property type="entry name" value="IFI6/IFI27-like"/>
</dbReference>
<dbReference type="Pfam" id="PF06140">
    <property type="entry name" value="Ifi-6-16"/>
    <property type="match status" value="1"/>
</dbReference>
<keyword evidence="3" id="KW-0812">Transmembrane</keyword>
<gene>
    <name evidence="6" type="ORF">QBC33DRAFT_281559</name>
</gene>
<accession>A0AAJ0FGM1</accession>
<evidence type="ECO:0000256" key="4">
    <source>
        <dbReference type="ARBA" id="ARBA00022989"/>
    </source>
</evidence>
<evidence type="ECO:0000256" key="3">
    <source>
        <dbReference type="ARBA" id="ARBA00022692"/>
    </source>
</evidence>
<organism evidence="6 7">
    <name type="scientific">Phialemonium atrogriseum</name>
    <dbReference type="NCBI Taxonomy" id="1093897"/>
    <lineage>
        <taxon>Eukaryota</taxon>
        <taxon>Fungi</taxon>
        <taxon>Dikarya</taxon>
        <taxon>Ascomycota</taxon>
        <taxon>Pezizomycotina</taxon>
        <taxon>Sordariomycetes</taxon>
        <taxon>Sordariomycetidae</taxon>
        <taxon>Cephalothecales</taxon>
        <taxon>Cephalothecaceae</taxon>
        <taxon>Phialemonium</taxon>
    </lineage>
</organism>
<dbReference type="GeneID" id="85306432"/>
<evidence type="ECO:0000256" key="5">
    <source>
        <dbReference type="ARBA" id="ARBA00023136"/>
    </source>
</evidence>
<comment type="subcellular location">
    <subcellularLocation>
        <location evidence="1">Membrane</location>
        <topology evidence="1">Multi-pass membrane protein</topology>
    </subcellularLocation>
</comment>
<comment type="caution">
    <text evidence="6">The sequence shown here is derived from an EMBL/GenBank/DDBJ whole genome shotgun (WGS) entry which is preliminary data.</text>
</comment>
<reference evidence="6" key="1">
    <citation type="submission" date="2023-06" db="EMBL/GenBank/DDBJ databases">
        <title>Genome-scale phylogeny and comparative genomics of the fungal order Sordariales.</title>
        <authorList>
            <consortium name="Lawrence Berkeley National Laboratory"/>
            <person name="Hensen N."/>
            <person name="Bonometti L."/>
            <person name="Westerberg I."/>
            <person name="Brannstrom I.O."/>
            <person name="Guillou S."/>
            <person name="Cros-Aarteil S."/>
            <person name="Calhoun S."/>
            <person name="Haridas S."/>
            <person name="Kuo A."/>
            <person name="Mondo S."/>
            <person name="Pangilinan J."/>
            <person name="Riley R."/>
            <person name="Labutti K."/>
            <person name="Andreopoulos B."/>
            <person name="Lipzen A."/>
            <person name="Chen C."/>
            <person name="Yanf M."/>
            <person name="Daum C."/>
            <person name="Ng V."/>
            <person name="Clum A."/>
            <person name="Steindorff A."/>
            <person name="Ohm R."/>
            <person name="Martin F."/>
            <person name="Silar P."/>
            <person name="Natvig D."/>
            <person name="Lalanne C."/>
            <person name="Gautier V."/>
            <person name="Ament-Velasquez S.L."/>
            <person name="Kruys A."/>
            <person name="Hutchinson M.I."/>
            <person name="Powell A.J."/>
            <person name="Barry K."/>
            <person name="Miller A.N."/>
            <person name="Grigoriev I.V."/>
            <person name="Debuchy R."/>
            <person name="Gladieux P."/>
            <person name="Thoren M.H."/>
            <person name="Johannesson H."/>
        </authorList>
    </citation>
    <scope>NUCLEOTIDE SEQUENCE</scope>
    <source>
        <strain evidence="6">8032-3</strain>
    </source>
</reference>
<evidence type="ECO:0000256" key="1">
    <source>
        <dbReference type="ARBA" id="ARBA00004141"/>
    </source>
</evidence>
<keyword evidence="5" id="KW-0472">Membrane</keyword>
<keyword evidence="7" id="KW-1185">Reference proteome</keyword>
<proteinExistence type="inferred from homology"/>
<keyword evidence="4" id="KW-1133">Transmembrane helix</keyword>
<dbReference type="InterPro" id="IPR038213">
    <property type="entry name" value="IFI6/IFI27-like_sf"/>
</dbReference>
<evidence type="ECO:0000313" key="6">
    <source>
        <dbReference type="EMBL" id="KAK1762493.1"/>
    </source>
</evidence>
<comment type="similarity">
    <text evidence="2">Belongs to the IFI6/IFI27 family.</text>
</comment>
<dbReference type="Proteomes" id="UP001244011">
    <property type="component" value="Unassembled WGS sequence"/>
</dbReference>
<dbReference type="Gene3D" id="6.10.110.10">
    <property type="match status" value="1"/>
</dbReference>
<protein>
    <submittedName>
        <fullName evidence="6">Uncharacterized protein</fullName>
    </submittedName>
</protein>
<sequence length="183" mass="20249">MQCFGCFSFLARRNTKPAPSWIPSSASNQPSHEIERQATKIVDVLCTAEKPGQELRLRLDEVVRTNSWTEALAKAVLRGIEETIKAYQAMSMNTVLREAIETAQCAAEELFDFAREHPVFVTIVAIGVLALLAPWAVEALGFGELGPVEASFAALWQSTYRGLVPKGSLFSFFQRLGMIWGRA</sequence>
<dbReference type="AlphaFoldDB" id="A0AAJ0FGM1"/>
<evidence type="ECO:0000256" key="2">
    <source>
        <dbReference type="ARBA" id="ARBA00007262"/>
    </source>
</evidence>
<evidence type="ECO:0000313" key="7">
    <source>
        <dbReference type="Proteomes" id="UP001244011"/>
    </source>
</evidence>
<name>A0AAJ0FGM1_9PEZI</name>
<dbReference type="RefSeq" id="XP_060278706.1">
    <property type="nucleotide sequence ID" value="XM_060423245.1"/>
</dbReference>
<dbReference type="GO" id="GO:0016020">
    <property type="term" value="C:membrane"/>
    <property type="evidence" value="ECO:0007669"/>
    <property type="project" value="UniProtKB-SubCell"/>
</dbReference>
<dbReference type="EMBL" id="MU839036">
    <property type="protein sequence ID" value="KAK1762493.1"/>
    <property type="molecule type" value="Genomic_DNA"/>
</dbReference>